<evidence type="ECO:0000256" key="3">
    <source>
        <dbReference type="ARBA" id="ARBA00022559"/>
    </source>
</evidence>
<dbReference type="PROSITE" id="PS51352">
    <property type="entry name" value="THIOREDOXIN_2"/>
    <property type="match status" value="1"/>
</dbReference>
<dbReference type="Gene3D" id="3.40.30.10">
    <property type="entry name" value="Glutaredoxin"/>
    <property type="match status" value="1"/>
</dbReference>
<feature type="signal peptide" evidence="12">
    <location>
        <begin position="1"/>
        <end position="33"/>
    </location>
</feature>
<accession>A0A5B9VWB7</accession>
<dbReference type="Proteomes" id="UP000324233">
    <property type="component" value="Chromosome"/>
</dbReference>
<name>A0A5B9VWB7_9BACT</name>
<evidence type="ECO:0000256" key="2">
    <source>
        <dbReference type="ARBA" id="ARBA00013017"/>
    </source>
</evidence>
<dbReference type="PANTHER" id="PTHR42801">
    <property type="entry name" value="THIOREDOXIN-DEPENDENT PEROXIDE REDUCTASE"/>
    <property type="match status" value="1"/>
</dbReference>
<dbReference type="Pfam" id="PF00578">
    <property type="entry name" value="AhpC-TSA"/>
    <property type="match status" value="1"/>
</dbReference>
<comment type="catalytic activity">
    <reaction evidence="11">
        <text>a hydroperoxide + [thioredoxin]-dithiol = an alcohol + [thioredoxin]-disulfide + H2O</text>
        <dbReference type="Rhea" id="RHEA:62620"/>
        <dbReference type="Rhea" id="RHEA-COMP:10698"/>
        <dbReference type="Rhea" id="RHEA-COMP:10700"/>
        <dbReference type="ChEBI" id="CHEBI:15377"/>
        <dbReference type="ChEBI" id="CHEBI:29950"/>
        <dbReference type="ChEBI" id="CHEBI:30879"/>
        <dbReference type="ChEBI" id="CHEBI:35924"/>
        <dbReference type="ChEBI" id="CHEBI:50058"/>
        <dbReference type="EC" id="1.11.1.24"/>
    </reaction>
</comment>
<evidence type="ECO:0000256" key="11">
    <source>
        <dbReference type="ARBA" id="ARBA00049091"/>
    </source>
</evidence>
<feature type="chain" id="PRO_5022788036" description="thioredoxin-dependent peroxiredoxin" evidence="12">
    <location>
        <begin position="34"/>
        <end position="254"/>
    </location>
</feature>
<evidence type="ECO:0000256" key="7">
    <source>
        <dbReference type="ARBA" id="ARBA00023284"/>
    </source>
</evidence>
<comment type="similarity">
    <text evidence="9">Belongs to the peroxiredoxin family. BCP/PrxQ subfamily.</text>
</comment>
<keyword evidence="15" id="KW-1185">Reference proteome</keyword>
<organism evidence="14 15">
    <name type="scientific">Aquisphaera giovannonii</name>
    <dbReference type="NCBI Taxonomy" id="406548"/>
    <lineage>
        <taxon>Bacteria</taxon>
        <taxon>Pseudomonadati</taxon>
        <taxon>Planctomycetota</taxon>
        <taxon>Planctomycetia</taxon>
        <taxon>Isosphaerales</taxon>
        <taxon>Isosphaeraceae</taxon>
        <taxon>Aquisphaera</taxon>
    </lineage>
</organism>
<dbReference type="InterPro" id="IPR000866">
    <property type="entry name" value="AhpC/TSA"/>
</dbReference>
<dbReference type="GO" id="GO:0034599">
    <property type="term" value="P:cellular response to oxidative stress"/>
    <property type="evidence" value="ECO:0007669"/>
    <property type="project" value="TreeGrafter"/>
</dbReference>
<evidence type="ECO:0000256" key="6">
    <source>
        <dbReference type="ARBA" id="ARBA00023157"/>
    </source>
</evidence>
<evidence type="ECO:0000313" key="14">
    <source>
        <dbReference type="EMBL" id="QEH32522.1"/>
    </source>
</evidence>
<evidence type="ECO:0000256" key="5">
    <source>
        <dbReference type="ARBA" id="ARBA00023002"/>
    </source>
</evidence>
<evidence type="ECO:0000256" key="9">
    <source>
        <dbReference type="ARBA" id="ARBA00038489"/>
    </source>
</evidence>
<dbReference type="KEGG" id="agv:OJF2_09990"/>
<dbReference type="EMBL" id="CP042997">
    <property type="protein sequence ID" value="QEH32522.1"/>
    <property type="molecule type" value="Genomic_DNA"/>
</dbReference>
<dbReference type="InterPro" id="IPR050924">
    <property type="entry name" value="Peroxiredoxin_BCP/PrxQ"/>
</dbReference>
<dbReference type="AlphaFoldDB" id="A0A5B9VWB7"/>
<keyword evidence="12" id="KW-0732">Signal</keyword>
<dbReference type="CDD" id="cd02970">
    <property type="entry name" value="PRX_like2"/>
    <property type="match status" value="1"/>
</dbReference>
<keyword evidence="4" id="KW-0049">Antioxidant</keyword>
<keyword evidence="6" id="KW-1015">Disulfide bond</keyword>
<reference evidence="14 15" key="1">
    <citation type="submission" date="2019-08" db="EMBL/GenBank/DDBJ databases">
        <title>Deep-cultivation of Planctomycetes and their phenomic and genomic characterization uncovers novel biology.</title>
        <authorList>
            <person name="Wiegand S."/>
            <person name="Jogler M."/>
            <person name="Boedeker C."/>
            <person name="Pinto D."/>
            <person name="Vollmers J."/>
            <person name="Rivas-Marin E."/>
            <person name="Kohn T."/>
            <person name="Peeters S.H."/>
            <person name="Heuer A."/>
            <person name="Rast P."/>
            <person name="Oberbeckmann S."/>
            <person name="Bunk B."/>
            <person name="Jeske O."/>
            <person name="Meyerdierks A."/>
            <person name="Storesund J.E."/>
            <person name="Kallscheuer N."/>
            <person name="Luecker S."/>
            <person name="Lage O.M."/>
            <person name="Pohl T."/>
            <person name="Merkel B.J."/>
            <person name="Hornburger P."/>
            <person name="Mueller R.-W."/>
            <person name="Bruemmer F."/>
            <person name="Labrenz M."/>
            <person name="Spormann A.M."/>
            <person name="Op den Camp H."/>
            <person name="Overmann J."/>
            <person name="Amann R."/>
            <person name="Jetten M.S.M."/>
            <person name="Mascher T."/>
            <person name="Medema M.H."/>
            <person name="Devos D.P."/>
            <person name="Kaster A.-K."/>
            <person name="Ovreas L."/>
            <person name="Rohde M."/>
            <person name="Galperin M.Y."/>
            <person name="Jogler C."/>
        </authorList>
    </citation>
    <scope>NUCLEOTIDE SEQUENCE [LARGE SCALE GENOMIC DNA]</scope>
    <source>
        <strain evidence="14 15">OJF2</strain>
    </source>
</reference>
<evidence type="ECO:0000256" key="4">
    <source>
        <dbReference type="ARBA" id="ARBA00022862"/>
    </source>
</evidence>
<sequence precursor="true">MKRDAKPMPLAGPLSRGLAAALLALATGATALAQQPEAPVRKELEEFREKAAKSAPADRLRAYEQGIEDVRKSGVLDRALKVGDRAPDFELPDANGKTVRLSDLRAKGPVVLTWYRGGWCPYCNIALRGLQRRLPDFRSAGATLVAISPELPDNSMSTAEKGHLEFEVLSDRGGKVARDYGVAYKIPGVVAEQFRGRLDLAKHNGGDGDELPLGATYVIDRGGIIRYAFLDADYRKRAEPSDVLDAVRAIPAKP</sequence>
<dbReference type="EC" id="1.11.1.24" evidence="2"/>
<evidence type="ECO:0000313" key="15">
    <source>
        <dbReference type="Proteomes" id="UP000324233"/>
    </source>
</evidence>
<keyword evidence="3 14" id="KW-0575">Peroxidase</keyword>
<dbReference type="GO" id="GO:0008379">
    <property type="term" value="F:thioredoxin peroxidase activity"/>
    <property type="evidence" value="ECO:0007669"/>
    <property type="project" value="TreeGrafter"/>
</dbReference>
<gene>
    <name evidence="14" type="primary">bcp_1</name>
    <name evidence="14" type="ORF">OJF2_09990</name>
</gene>
<feature type="domain" description="Thioredoxin" evidence="13">
    <location>
        <begin position="80"/>
        <end position="252"/>
    </location>
</feature>
<keyword evidence="7" id="KW-0676">Redox-active center</keyword>
<dbReference type="RefSeq" id="WP_246196384.1">
    <property type="nucleotide sequence ID" value="NZ_CP042997.1"/>
</dbReference>
<evidence type="ECO:0000256" key="1">
    <source>
        <dbReference type="ARBA" id="ARBA00003330"/>
    </source>
</evidence>
<evidence type="ECO:0000259" key="13">
    <source>
        <dbReference type="PROSITE" id="PS51352"/>
    </source>
</evidence>
<keyword evidence="5 14" id="KW-0560">Oxidoreductase</keyword>
<protein>
    <recommendedName>
        <fullName evidence="2">thioredoxin-dependent peroxiredoxin</fullName>
        <ecNumber evidence="2">1.11.1.24</ecNumber>
    </recommendedName>
    <alternativeName>
        <fullName evidence="8">Thioredoxin peroxidase</fullName>
    </alternativeName>
    <alternativeName>
        <fullName evidence="10">Thioredoxin-dependent peroxiredoxin Bcp</fullName>
    </alternativeName>
</protein>
<proteinExistence type="inferred from homology"/>
<dbReference type="GO" id="GO:0045454">
    <property type="term" value="P:cell redox homeostasis"/>
    <property type="evidence" value="ECO:0007669"/>
    <property type="project" value="TreeGrafter"/>
</dbReference>
<evidence type="ECO:0000256" key="8">
    <source>
        <dbReference type="ARBA" id="ARBA00032824"/>
    </source>
</evidence>
<dbReference type="InterPro" id="IPR013766">
    <property type="entry name" value="Thioredoxin_domain"/>
</dbReference>
<evidence type="ECO:0000256" key="10">
    <source>
        <dbReference type="ARBA" id="ARBA00042639"/>
    </source>
</evidence>
<comment type="function">
    <text evidence="1">Thiol-specific peroxidase that catalyzes the reduction of hydrogen peroxide and organic hydroperoxides to water and alcohols, respectively. Plays a role in cell protection against oxidative stress by detoxifying peroxides and as sensor of hydrogen peroxide-mediated signaling events.</text>
</comment>
<dbReference type="PANTHER" id="PTHR42801:SF7">
    <property type="entry name" value="SLL1159 PROTEIN"/>
    <property type="match status" value="1"/>
</dbReference>
<evidence type="ECO:0000256" key="12">
    <source>
        <dbReference type="SAM" id="SignalP"/>
    </source>
</evidence>
<dbReference type="SUPFAM" id="SSF52833">
    <property type="entry name" value="Thioredoxin-like"/>
    <property type="match status" value="1"/>
</dbReference>
<dbReference type="GO" id="GO:0005737">
    <property type="term" value="C:cytoplasm"/>
    <property type="evidence" value="ECO:0007669"/>
    <property type="project" value="TreeGrafter"/>
</dbReference>
<dbReference type="InterPro" id="IPR036249">
    <property type="entry name" value="Thioredoxin-like_sf"/>
</dbReference>